<sequence length="102" mass="12118">MYQIQLLLPLYDNDNRPQPRTLFGEVRQELVARFNGLTAYSRAPADGLWLEDGEQTVRDDLVIYEVMAPELDRAWWRAYRHQLESRFRQEQIMIRAHAVSVL</sequence>
<evidence type="ECO:0008006" key="3">
    <source>
        <dbReference type="Google" id="ProtNLM"/>
    </source>
</evidence>
<accession>A0A6I6LRM2</accession>
<organism evidence="1 2">
    <name type="scientific">Stutzerimonas stutzeri</name>
    <name type="common">Pseudomonas stutzeri</name>
    <dbReference type="NCBI Taxonomy" id="316"/>
    <lineage>
        <taxon>Bacteria</taxon>
        <taxon>Pseudomonadati</taxon>
        <taxon>Pseudomonadota</taxon>
        <taxon>Gammaproteobacteria</taxon>
        <taxon>Pseudomonadales</taxon>
        <taxon>Pseudomonadaceae</taxon>
        <taxon>Stutzerimonas</taxon>
    </lineage>
</organism>
<evidence type="ECO:0000313" key="2">
    <source>
        <dbReference type="Proteomes" id="UP000438983"/>
    </source>
</evidence>
<dbReference type="AlphaFoldDB" id="A0A6I6LRM2"/>
<dbReference type="Proteomes" id="UP000438983">
    <property type="component" value="Chromosome"/>
</dbReference>
<evidence type="ECO:0000313" key="1">
    <source>
        <dbReference type="EMBL" id="QGZ31447.1"/>
    </source>
</evidence>
<reference evidence="1 2" key="1">
    <citation type="submission" date="2019-12" db="EMBL/GenBank/DDBJ databases">
        <title>Complete genome sequence of Pseudomonas stutzeri.</title>
        <authorList>
            <person name="Lim S.R."/>
            <person name="Kim J.H."/>
        </authorList>
    </citation>
    <scope>NUCLEOTIDE SEQUENCE [LARGE SCALE GENOMIC DNA]</scope>
    <source>
        <strain evidence="1 2">PM101005</strain>
    </source>
</reference>
<dbReference type="OrthoDB" id="8778976at2"/>
<name>A0A6I6LRM2_STUST</name>
<proteinExistence type="predicted"/>
<dbReference type="RefSeq" id="WP_158188908.1">
    <property type="nucleotide sequence ID" value="NZ_CP046902.1"/>
</dbReference>
<gene>
    <name evidence="1" type="ORF">GQA94_15750</name>
</gene>
<protein>
    <recommendedName>
        <fullName evidence="3">DUF1330 domain-containing protein</fullName>
    </recommendedName>
</protein>
<dbReference type="EMBL" id="CP046902">
    <property type="protein sequence ID" value="QGZ31447.1"/>
    <property type="molecule type" value="Genomic_DNA"/>
</dbReference>